<comment type="caution">
    <text evidence="1">The sequence shown here is derived from an EMBL/GenBank/DDBJ whole genome shotgun (WGS) entry which is preliminary data.</text>
</comment>
<accession>A0A9P7AMY9</accession>
<protein>
    <recommendedName>
        <fullName evidence="3">C2H2-type domain-containing protein</fullName>
    </recommendedName>
</protein>
<evidence type="ECO:0008006" key="3">
    <source>
        <dbReference type="Google" id="ProtNLM"/>
    </source>
</evidence>
<proteinExistence type="predicted"/>
<sequence>MSHHDSSCPSCGKIFKDHTSIARHMSQPWSGCNTWLEDMINPILFGEDHNMDSVDDEDITGLPHNIDSFLSLEMIKDLPLSFRSARELHGRAEMLPSGPCWKSQVIHTSHPTKLPVILYWHDPIEYLTPHKIHSTVERLCRVYTRWISGNDAWDMQLVIPKGATLLDTILSSDKTNITALTGDCIAHPLLISLPNIYVNCLNIVLELLKQSAQHGVMLSDPIGCSRYCFTALMSYISNTPEAMMLAAVGGKMSPVTMAMYKQFGDVFHHEPRTKSTTSAQLAVKFRLNGIDKPFWWDYALADPSRFLTPESLHHLHKEFFDHDTQWLICAVGDSEIDFRFSVLQPITEIQCYIIAISADAAPPHVIAAVHALMQFWYLIQSPHIDEEDLGHISGALTEFHMNKDAILAAGARQGKGNRNIDNFYIPKLELMQSIVPSICNSGFIGQWSADITEHAHITEIKDPTRSSNNNNYNTQIC</sequence>
<dbReference type="Pfam" id="PF18759">
    <property type="entry name" value="Plavaka"/>
    <property type="match status" value="1"/>
</dbReference>
<keyword evidence="2" id="KW-1185">Reference proteome</keyword>
<reference evidence="1" key="1">
    <citation type="journal article" date="2020" name="New Phytol.">
        <title>Comparative genomics reveals dynamic genome evolution in host specialist ectomycorrhizal fungi.</title>
        <authorList>
            <person name="Lofgren L.A."/>
            <person name="Nguyen N.H."/>
            <person name="Vilgalys R."/>
            <person name="Ruytinx J."/>
            <person name="Liao H.L."/>
            <person name="Branco S."/>
            <person name="Kuo A."/>
            <person name="LaButti K."/>
            <person name="Lipzen A."/>
            <person name="Andreopoulos W."/>
            <person name="Pangilinan J."/>
            <person name="Riley R."/>
            <person name="Hundley H."/>
            <person name="Na H."/>
            <person name="Barry K."/>
            <person name="Grigoriev I.V."/>
            <person name="Stajich J.E."/>
            <person name="Kennedy P.G."/>
        </authorList>
    </citation>
    <scope>NUCLEOTIDE SEQUENCE</scope>
    <source>
        <strain evidence="1">S12</strain>
    </source>
</reference>
<dbReference type="OrthoDB" id="3232986at2759"/>
<organism evidence="1 2">
    <name type="scientific">Suillus plorans</name>
    <dbReference type="NCBI Taxonomy" id="116603"/>
    <lineage>
        <taxon>Eukaryota</taxon>
        <taxon>Fungi</taxon>
        <taxon>Dikarya</taxon>
        <taxon>Basidiomycota</taxon>
        <taxon>Agaricomycotina</taxon>
        <taxon>Agaricomycetes</taxon>
        <taxon>Agaricomycetidae</taxon>
        <taxon>Boletales</taxon>
        <taxon>Suillineae</taxon>
        <taxon>Suillaceae</taxon>
        <taxon>Suillus</taxon>
    </lineage>
</organism>
<name>A0A9P7AMY9_9AGAM</name>
<evidence type="ECO:0000313" key="2">
    <source>
        <dbReference type="Proteomes" id="UP000719766"/>
    </source>
</evidence>
<evidence type="ECO:0000313" key="1">
    <source>
        <dbReference type="EMBL" id="KAG1792878.1"/>
    </source>
</evidence>
<dbReference type="AlphaFoldDB" id="A0A9P7AMY9"/>
<dbReference type="GeneID" id="64600470"/>
<gene>
    <name evidence="1" type="ORF">HD556DRAFT_1443963</name>
</gene>
<dbReference type="Proteomes" id="UP000719766">
    <property type="component" value="Unassembled WGS sequence"/>
</dbReference>
<dbReference type="EMBL" id="JABBWE010000033">
    <property type="protein sequence ID" value="KAG1792878.1"/>
    <property type="molecule type" value="Genomic_DNA"/>
</dbReference>
<dbReference type="RefSeq" id="XP_041159415.1">
    <property type="nucleotide sequence ID" value="XM_041306706.1"/>
</dbReference>
<dbReference type="InterPro" id="IPR041078">
    <property type="entry name" value="Plavaka"/>
</dbReference>